<comment type="subcellular location">
    <subcellularLocation>
        <location evidence="1">Endomembrane system</location>
        <topology evidence="1">Multi-pass membrane protein</topology>
    </subcellularLocation>
</comment>
<feature type="transmembrane region" description="Helical" evidence="6">
    <location>
        <begin position="376"/>
        <end position="397"/>
    </location>
</feature>
<feature type="transmembrane region" description="Helical" evidence="6">
    <location>
        <begin position="145"/>
        <end position="165"/>
    </location>
</feature>
<dbReference type="PANTHER" id="PTHR23501:SF191">
    <property type="entry name" value="VACUOLAR BASIC AMINO ACID TRANSPORTER 4"/>
    <property type="match status" value="1"/>
</dbReference>
<dbReference type="Proteomes" id="UP000249633">
    <property type="component" value="Unassembled WGS sequence"/>
</dbReference>
<dbReference type="InterPro" id="IPR036259">
    <property type="entry name" value="MFS_trans_sf"/>
</dbReference>
<feature type="transmembrane region" description="Helical" evidence="6">
    <location>
        <begin position="177"/>
        <end position="199"/>
    </location>
</feature>
<dbReference type="GO" id="GO:0005886">
    <property type="term" value="C:plasma membrane"/>
    <property type="evidence" value="ECO:0007669"/>
    <property type="project" value="TreeGrafter"/>
</dbReference>
<reference evidence="8 9" key="1">
    <citation type="submission" date="2017-08" db="EMBL/GenBank/DDBJ databases">
        <title>Infants hospitalized years apart are colonized by the same room-sourced microbial strains.</title>
        <authorList>
            <person name="Brooks B."/>
            <person name="Olm M.R."/>
            <person name="Firek B.A."/>
            <person name="Baker R."/>
            <person name="Thomas B.C."/>
            <person name="Morowitz M.J."/>
            <person name="Banfield J.F."/>
        </authorList>
    </citation>
    <scope>NUCLEOTIDE SEQUENCE [LARGE SCALE GENOMIC DNA]</scope>
    <source>
        <strain evidence="8">S2_012_000_R2_81</strain>
    </source>
</reference>
<keyword evidence="5 6" id="KW-0472">Membrane</keyword>
<feature type="domain" description="Major facilitator superfamily (MFS) profile" evidence="7">
    <location>
        <begin position="22"/>
        <end position="520"/>
    </location>
</feature>
<feature type="transmembrane region" description="Helical" evidence="6">
    <location>
        <begin position="404"/>
        <end position="426"/>
    </location>
</feature>
<sequence length="539" mass="57134">MDNTPPPPDALQPPSLARRLGSAATGTLLGLTQGFGLYLVSSNLSSIQGSLGATAAEASWLLSAYFATAASATLLLTKVRLSMGLRTFTIGSLLIFLAISALHLATDSLVSAVAVRAALGLAAAPLTSLTVFYMMQSLPARFAPFGLLLGFAALQVPGPLARVVATDLLEIGQWHGLFLFDVTLGVLSLAAIHAVPLAPQPRRNAFCRGDLLAFPLYATGLALLCVVLSQGRLHWWTDQPWLGACLALALTCIGLYAMFDLGRDNPMIDLRWLVSPYMLRFVTAVLLSRVVLSEQQVAIVGLMNALGQSNDQMRPLFALASLGTLLGFPLAGLISLRYGPRSLSVISAALVAAAAWMDAGSTAATRPQDLYLSQTLMSVALAGFFSAALQLGFGPVLQDGGKRIVSFLAVFSAAQYLGTLLGSAWINTAVEWRRQFHYQALVQHLAIGDPEVAMRLAQLGGSLARWINDPIARAKQGTALLVQQVNREAVVLAYLDVFQMIAALSVAMFVWLGALAWLNRRRAAATPSSPAAAPLPTTS</sequence>
<dbReference type="GO" id="GO:0012505">
    <property type="term" value="C:endomembrane system"/>
    <property type="evidence" value="ECO:0007669"/>
    <property type="project" value="UniProtKB-SubCell"/>
</dbReference>
<dbReference type="EMBL" id="QFOD01000024">
    <property type="protein sequence ID" value="PZP28227.1"/>
    <property type="molecule type" value="Genomic_DNA"/>
</dbReference>
<evidence type="ECO:0000256" key="6">
    <source>
        <dbReference type="SAM" id="Phobius"/>
    </source>
</evidence>
<evidence type="ECO:0000256" key="5">
    <source>
        <dbReference type="ARBA" id="ARBA00023136"/>
    </source>
</evidence>
<feature type="transmembrane region" description="Helical" evidence="6">
    <location>
        <begin position="497"/>
        <end position="518"/>
    </location>
</feature>
<feature type="transmembrane region" description="Helical" evidence="6">
    <location>
        <begin position="20"/>
        <end position="40"/>
    </location>
</feature>
<dbReference type="PANTHER" id="PTHR23501">
    <property type="entry name" value="MAJOR FACILITATOR SUPERFAMILY"/>
    <property type="match status" value="1"/>
</dbReference>
<evidence type="ECO:0000313" key="8">
    <source>
        <dbReference type="EMBL" id="PZP28227.1"/>
    </source>
</evidence>
<keyword evidence="4 6" id="KW-1133">Transmembrane helix</keyword>
<dbReference type="SUPFAM" id="SSF103473">
    <property type="entry name" value="MFS general substrate transporter"/>
    <property type="match status" value="1"/>
</dbReference>
<protein>
    <submittedName>
        <fullName evidence="8">Transporter</fullName>
    </submittedName>
</protein>
<organism evidence="8 9">
    <name type="scientific">Roseateles depolymerans</name>
    <dbReference type="NCBI Taxonomy" id="76731"/>
    <lineage>
        <taxon>Bacteria</taxon>
        <taxon>Pseudomonadati</taxon>
        <taxon>Pseudomonadota</taxon>
        <taxon>Betaproteobacteria</taxon>
        <taxon>Burkholderiales</taxon>
        <taxon>Sphaerotilaceae</taxon>
        <taxon>Roseateles</taxon>
    </lineage>
</organism>
<keyword evidence="2" id="KW-0813">Transport</keyword>
<evidence type="ECO:0000259" key="7">
    <source>
        <dbReference type="PROSITE" id="PS50850"/>
    </source>
</evidence>
<feature type="transmembrane region" description="Helical" evidence="6">
    <location>
        <begin position="316"/>
        <end position="336"/>
    </location>
</feature>
<feature type="transmembrane region" description="Helical" evidence="6">
    <location>
        <begin position="343"/>
        <end position="364"/>
    </location>
</feature>
<evidence type="ECO:0000256" key="2">
    <source>
        <dbReference type="ARBA" id="ARBA00022448"/>
    </source>
</evidence>
<name>A0A2W5DGG0_9BURK</name>
<dbReference type="Gene3D" id="1.20.1250.20">
    <property type="entry name" value="MFS general substrate transporter like domains"/>
    <property type="match status" value="2"/>
</dbReference>
<evidence type="ECO:0000313" key="9">
    <source>
        <dbReference type="Proteomes" id="UP000249633"/>
    </source>
</evidence>
<evidence type="ECO:0000256" key="3">
    <source>
        <dbReference type="ARBA" id="ARBA00022692"/>
    </source>
</evidence>
<dbReference type="GO" id="GO:0022857">
    <property type="term" value="F:transmembrane transporter activity"/>
    <property type="evidence" value="ECO:0007669"/>
    <property type="project" value="InterPro"/>
</dbReference>
<accession>A0A2W5DGG0</accession>
<dbReference type="PROSITE" id="PS50850">
    <property type="entry name" value="MFS"/>
    <property type="match status" value="1"/>
</dbReference>
<evidence type="ECO:0000256" key="1">
    <source>
        <dbReference type="ARBA" id="ARBA00004127"/>
    </source>
</evidence>
<feature type="transmembrane region" description="Helical" evidence="6">
    <location>
        <begin position="88"/>
        <end position="106"/>
    </location>
</feature>
<dbReference type="InterPro" id="IPR020846">
    <property type="entry name" value="MFS_dom"/>
</dbReference>
<feature type="transmembrane region" description="Helical" evidence="6">
    <location>
        <begin position="241"/>
        <end position="259"/>
    </location>
</feature>
<evidence type="ECO:0000256" key="4">
    <source>
        <dbReference type="ARBA" id="ARBA00022989"/>
    </source>
</evidence>
<keyword evidence="3 6" id="KW-0812">Transmembrane</keyword>
<feature type="transmembrane region" description="Helical" evidence="6">
    <location>
        <begin position="211"/>
        <end position="229"/>
    </location>
</feature>
<gene>
    <name evidence="8" type="ORF">DI603_19980</name>
</gene>
<feature type="transmembrane region" description="Helical" evidence="6">
    <location>
        <begin position="112"/>
        <end position="133"/>
    </location>
</feature>
<dbReference type="AlphaFoldDB" id="A0A2W5DGG0"/>
<comment type="caution">
    <text evidence="8">The sequence shown here is derived from an EMBL/GenBank/DDBJ whole genome shotgun (WGS) entry which is preliminary data.</text>
</comment>
<proteinExistence type="predicted"/>